<evidence type="ECO:0000256" key="3">
    <source>
        <dbReference type="ARBA" id="ARBA00012137"/>
    </source>
</evidence>
<feature type="domain" description="Phosphoribulokinase/uridine kinase" evidence="11">
    <location>
        <begin position="52"/>
        <end position="260"/>
    </location>
</feature>
<evidence type="ECO:0000256" key="10">
    <source>
        <dbReference type="SAM" id="Phobius"/>
    </source>
</evidence>
<dbReference type="PANTHER" id="PTHR10285">
    <property type="entry name" value="URIDINE KINASE"/>
    <property type="match status" value="1"/>
</dbReference>
<dbReference type="EC" id="2.7.1.48" evidence="3"/>
<evidence type="ECO:0000256" key="8">
    <source>
        <dbReference type="ARBA" id="ARBA00047436"/>
    </source>
</evidence>
<evidence type="ECO:0000256" key="5">
    <source>
        <dbReference type="ARBA" id="ARBA00022741"/>
    </source>
</evidence>
<organism evidence="13">
    <name type="scientific">Schistocephalus solidus</name>
    <name type="common">Tapeworm</name>
    <dbReference type="NCBI Taxonomy" id="70667"/>
    <lineage>
        <taxon>Eukaryota</taxon>
        <taxon>Metazoa</taxon>
        <taxon>Spiralia</taxon>
        <taxon>Lophotrochozoa</taxon>
        <taxon>Platyhelminthes</taxon>
        <taxon>Cestoda</taxon>
        <taxon>Eucestoda</taxon>
        <taxon>Diphyllobothriidea</taxon>
        <taxon>Diphyllobothriidae</taxon>
        <taxon>Schistocephalus</taxon>
    </lineage>
</organism>
<dbReference type="InterPro" id="IPR000836">
    <property type="entry name" value="PRTase_dom"/>
</dbReference>
<dbReference type="Pfam" id="PF00485">
    <property type="entry name" value="PRK"/>
    <property type="match status" value="1"/>
</dbReference>
<dbReference type="WBParaSite" id="SSLN_0000830301-mRNA-1">
    <property type="protein sequence ID" value="SSLN_0000830301-mRNA-1"/>
    <property type="gene ID" value="SSLN_0000830301"/>
</dbReference>
<comment type="pathway">
    <text evidence="1">Pyrimidine metabolism; UMP biosynthesis via salvage pathway; UMP from uridine: step 1/1.</text>
</comment>
<keyword evidence="10" id="KW-1133">Transmembrane helix</keyword>
<dbReference type="AlphaFoldDB" id="A0A183SUV1"/>
<evidence type="ECO:0000259" key="12">
    <source>
        <dbReference type="Pfam" id="PF14681"/>
    </source>
</evidence>
<dbReference type="PRINTS" id="PR00988">
    <property type="entry name" value="URIDINKINASE"/>
</dbReference>
<dbReference type="FunFam" id="3.40.50.300:FF:001802">
    <property type="entry name" value="Uridine-cytidine kinase 1"/>
    <property type="match status" value="1"/>
</dbReference>
<dbReference type="GO" id="GO:0044206">
    <property type="term" value="P:UMP salvage"/>
    <property type="evidence" value="ECO:0007669"/>
    <property type="project" value="UniProtKB-UniPathway"/>
</dbReference>
<feature type="transmembrane region" description="Helical" evidence="10">
    <location>
        <begin position="531"/>
        <end position="551"/>
    </location>
</feature>
<dbReference type="GO" id="GO:0005524">
    <property type="term" value="F:ATP binding"/>
    <property type="evidence" value="ECO:0007669"/>
    <property type="project" value="UniProtKB-KW"/>
</dbReference>
<dbReference type="InterPro" id="IPR000764">
    <property type="entry name" value="Uridine_kinase-like"/>
</dbReference>
<feature type="transmembrane region" description="Helical" evidence="10">
    <location>
        <begin position="501"/>
        <end position="519"/>
    </location>
</feature>
<dbReference type="SUPFAM" id="SSF53271">
    <property type="entry name" value="PRTase-like"/>
    <property type="match status" value="1"/>
</dbReference>
<dbReference type="InterPro" id="IPR027417">
    <property type="entry name" value="P-loop_NTPase"/>
</dbReference>
<keyword evidence="10" id="KW-0812">Transmembrane</keyword>
<dbReference type="Gene3D" id="3.40.50.2020">
    <property type="match status" value="1"/>
</dbReference>
<proteinExistence type="inferred from homology"/>
<protein>
    <recommendedName>
        <fullName evidence="3">uridine/cytidine kinase</fullName>
        <ecNumber evidence="3">2.7.1.48</ecNumber>
    </recommendedName>
</protein>
<dbReference type="SUPFAM" id="SSF52540">
    <property type="entry name" value="P-loop containing nucleoside triphosphate hydrolases"/>
    <property type="match status" value="1"/>
</dbReference>
<evidence type="ECO:0000259" key="11">
    <source>
        <dbReference type="Pfam" id="PF00485"/>
    </source>
</evidence>
<feature type="domain" description="Phosphoribosyltransferase" evidence="12">
    <location>
        <begin position="353"/>
        <end position="476"/>
    </location>
</feature>
<name>A0A183SUV1_SCHSO</name>
<sequence>LSPEEPKPHRTRLTSSNWSASDPVLRFGGRTVFTRGRPPWYTCDGQQQECFVIGICGGSGSGKTTVAQKIIERLNVSWVSLLSMDCYYKVLTPEELEQVKNHTYNFDHPNAIDHELLINHLSRLREGKSIQVPEYDFKTHSRTSKTRTLYGANVVIFEGVLSFFWPDLTKVRSPYSPLLYLASQARSETRLMDLKVFVDTDSDERLSRRLLRDTSLRGRNVPDVLLQYNSSVKPAYDQYIAPTMSIADIIVPRGGENNVAIDIIARHVEKRLKEHSHRLRSAQANGLRNNLSHLHLSDTNPPDLTSLHNDCLIQPWGDTNGVTANGGVGQQFQINETDVLKCLPPNVRVLPLTPQARCLHTLLRDRNTNQDAFVFYAERLMRPLCEFACRLLPYEDVVVDTPQGIPYHGRRLAPNTQICGVSILRAGEAFEPSLSVVCKDVQLGKILIQTNPETMEPELHYLRLPSDIKVGPVILCTYVYMAIAVFVNVYRCLRSTLKDSYVILMDSTVASGAAAIMAMRILLEHDVPEDHIILISLIVAVQGAHSVAYAYPSAHIVTSAIDPGLTENYHILPGIGNFGDRYFGTSPLK</sequence>
<dbReference type="InterPro" id="IPR006083">
    <property type="entry name" value="PRK/URK"/>
</dbReference>
<keyword evidence="4" id="KW-0808">Transferase</keyword>
<feature type="transmembrane region" description="Helical" evidence="10">
    <location>
        <begin position="470"/>
        <end position="489"/>
    </location>
</feature>
<feature type="domain" description="Phosphoribosyltransferase" evidence="12">
    <location>
        <begin position="488"/>
        <end position="585"/>
    </location>
</feature>
<keyword evidence="5" id="KW-0547">Nucleotide-binding</keyword>
<evidence type="ECO:0000256" key="2">
    <source>
        <dbReference type="ARBA" id="ARBA00005408"/>
    </source>
</evidence>
<accession>A0A183SUV1</accession>
<dbReference type="Pfam" id="PF14681">
    <property type="entry name" value="UPRTase"/>
    <property type="match status" value="2"/>
</dbReference>
<evidence type="ECO:0000256" key="6">
    <source>
        <dbReference type="ARBA" id="ARBA00022777"/>
    </source>
</evidence>
<dbReference type="CDD" id="cd02023">
    <property type="entry name" value="UMPK"/>
    <property type="match status" value="1"/>
</dbReference>
<keyword evidence="7" id="KW-0067">ATP-binding</keyword>
<comment type="catalytic activity">
    <reaction evidence="9">
        <text>uridine + ATP = UMP + ADP + H(+)</text>
        <dbReference type="Rhea" id="RHEA:16825"/>
        <dbReference type="ChEBI" id="CHEBI:15378"/>
        <dbReference type="ChEBI" id="CHEBI:16704"/>
        <dbReference type="ChEBI" id="CHEBI:30616"/>
        <dbReference type="ChEBI" id="CHEBI:57865"/>
        <dbReference type="ChEBI" id="CHEBI:456216"/>
        <dbReference type="EC" id="2.7.1.48"/>
    </reaction>
</comment>
<dbReference type="InterPro" id="IPR029057">
    <property type="entry name" value="PRTase-like"/>
</dbReference>
<keyword evidence="10" id="KW-0472">Membrane</keyword>
<dbReference type="Gene3D" id="3.40.50.300">
    <property type="entry name" value="P-loop containing nucleotide triphosphate hydrolases"/>
    <property type="match status" value="1"/>
</dbReference>
<evidence type="ECO:0000313" key="13">
    <source>
        <dbReference type="WBParaSite" id="SSLN_0000830301-mRNA-1"/>
    </source>
</evidence>
<evidence type="ECO:0000256" key="7">
    <source>
        <dbReference type="ARBA" id="ARBA00022840"/>
    </source>
</evidence>
<comment type="similarity">
    <text evidence="2">Belongs to the uridine kinase family.</text>
</comment>
<dbReference type="GO" id="GO:0004849">
    <property type="term" value="F:uridine kinase activity"/>
    <property type="evidence" value="ECO:0007669"/>
    <property type="project" value="UniProtKB-EC"/>
</dbReference>
<comment type="catalytic activity">
    <reaction evidence="8">
        <text>cytidine + ATP = CMP + ADP + H(+)</text>
        <dbReference type="Rhea" id="RHEA:24674"/>
        <dbReference type="ChEBI" id="CHEBI:15378"/>
        <dbReference type="ChEBI" id="CHEBI:17562"/>
        <dbReference type="ChEBI" id="CHEBI:30616"/>
        <dbReference type="ChEBI" id="CHEBI:60377"/>
        <dbReference type="ChEBI" id="CHEBI:456216"/>
        <dbReference type="EC" id="2.7.1.48"/>
    </reaction>
</comment>
<dbReference type="UniPathway" id="UPA00574">
    <property type="reaction ID" value="UER00637"/>
</dbReference>
<keyword evidence="6" id="KW-0418">Kinase</keyword>
<reference evidence="13" key="1">
    <citation type="submission" date="2016-06" db="UniProtKB">
        <authorList>
            <consortium name="WormBaseParasite"/>
        </authorList>
    </citation>
    <scope>IDENTIFICATION</scope>
</reference>
<evidence type="ECO:0000256" key="9">
    <source>
        <dbReference type="ARBA" id="ARBA00048909"/>
    </source>
</evidence>
<evidence type="ECO:0000256" key="4">
    <source>
        <dbReference type="ARBA" id="ARBA00022679"/>
    </source>
</evidence>
<evidence type="ECO:0000256" key="1">
    <source>
        <dbReference type="ARBA" id="ARBA00004690"/>
    </source>
</evidence>